<dbReference type="InterPro" id="IPR011004">
    <property type="entry name" value="Trimer_LpxA-like_sf"/>
</dbReference>
<keyword evidence="2" id="KW-0596">Phosphopantetheine</keyword>
<organism evidence="7">
    <name type="scientific">Neobacillus citreus</name>
    <dbReference type="NCBI Taxonomy" id="2833578"/>
    <lineage>
        <taxon>Bacteria</taxon>
        <taxon>Bacillati</taxon>
        <taxon>Bacillota</taxon>
        <taxon>Bacilli</taxon>
        <taxon>Bacillales</taxon>
        <taxon>Bacillaceae</taxon>
        <taxon>Neobacillus</taxon>
    </lineage>
</organism>
<reference evidence="7" key="1">
    <citation type="submission" date="2021-05" db="EMBL/GenBank/DDBJ databases">
        <title>Novel Bacillus species.</title>
        <authorList>
            <person name="Liu G."/>
        </authorList>
    </citation>
    <scope>NUCLEOTIDE SEQUENCE</scope>
    <source>
        <strain evidence="7">FJAT-50051</strain>
    </source>
</reference>
<dbReference type="NCBIfam" id="TIGR01733">
    <property type="entry name" value="AA-adenyl-dom"/>
    <property type="match status" value="1"/>
</dbReference>
<dbReference type="GO" id="GO:0044550">
    <property type="term" value="P:secondary metabolite biosynthetic process"/>
    <property type="evidence" value="ECO:0007669"/>
    <property type="project" value="TreeGrafter"/>
</dbReference>
<dbReference type="Gene3D" id="3.40.50.1820">
    <property type="entry name" value="alpha/beta hydrolase"/>
    <property type="match status" value="1"/>
</dbReference>
<name>A0A942Y969_9BACI</name>
<keyword evidence="5" id="KW-0472">Membrane</keyword>
<feature type="transmembrane region" description="Helical" evidence="5">
    <location>
        <begin position="829"/>
        <end position="858"/>
    </location>
</feature>
<dbReference type="InterPro" id="IPR009081">
    <property type="entry name" value="PP-bd_ACP"/>
</dbReference>
<dbReference type="PANTHER" id="PTHR45527">
    <property type="entry name" value="NONRIBOSOMAL PEPTIDE SYNTHETASE"/>
    <property type="match status" value="1"/>
</dbReference>
<evidence type="ECO:0000256" key="2">
    <source>
        <dbReference type="ARBA" id="ARBA00022450"/>
    </source>
</evidence>
<evidence type="ECO:0000256" key="3">
    <source>
        <dbReference type="ARBA" id="ARBA00022553"/>
    </source>
</evidence>
<proteinExistence type="inferred from homology"/>
<evidence type="ECO:0000256" key="5">
    <source>
        <dbReference type="SAM" id="Phobius"/>
    </source>
</evidence>
<dbReference type="InterPro" id="IPR010071">
    <property type="entry name" value="AA_adenyl_dom"/>
</dbReference>
<dbReference type="InterPro" id="IPR029058">
    <property type="entry name" value="AB_hydrolase_fold"/>
</dbReference>
<dbReference type="Gene3D" id="2.160.10.10">
    <property type="entry name" value="Hexapeptide repeat proteins"/>
    <property type="match status" value="2"/>
</dbReference>
<dbReference type="InterPro" id="IPR012728">
    <property type="entry name" value="Pls/PosA_C"/>
</dbReference>
<dbReference type="EMBL" id="JAGYPE010000003">
    <property type="protein sequence ID" value="MBS4183141.1"/>
    <property type="molecule type" value="Genomic_DNA"/>
</dbReference>
<gene>
    <name evidence="7" type="ORF">KHB02_17245</name>
</gene>
<dbReference type="Gene3D" id="3.30.300.30">
    <property type="match status" value="1"/>
</dbReference>
<dbReference type="GO" id="GO:0031177">
    <property type="term" value="F:phosphopantetheine binding"/>
    <property type="evidence" value="ECO:0007669"/>
    <property type="project" value="InterPro"/>
</dbReference>
<evidence type="ECO:0000256" key="1">
    <source>
        <dbReference type="ARBA" id="ARBA00006432"/>
    </source>
</evidence>
<dbReference type="SUPFAM" id="SSF51161">
    <property type="entry name" value="Trimeric LpxA-like enzymes"/>
    <property type="match status" value="3"/>
</dbReference>
<dbReference type="InterPro" id="IPR036736">
    <property type="entry name" value="ACP-like_sf"/>
</dbReference>
<dbReference type="Pfam" id="PF00550">
    <property type="entry name" value="PP-binding"/>
    <property type="match status" value="1"/>
</dbReference>
<keyword evidence="3" id="KW-0597">Phosphoprotein</keyword>
<evidence type="ECO:0000256" key="4">
    <source>
        <dbReference type="SAM" id="MobiDB-lite"/>
    </source>
</evidence>
<feature type="transmembrane region" description="Helical" evidence="5">
    <location>
        <begin position="1074"/>
        <end position="1101"/>
    </location>
</feature>
<dbReference type="GO" id="GO:0005737">
    <property type="term" value="C:cytoplasm"/>
    <property type="evidence" value="ECO:0007669"/>
    <property type="project" value="TreeGrafter"/>
</dbReference>
<dbReference type="GO" id="GO:0043041">
    <property type="term" value="P:amino acid activation for nonribosomal peptide biosynthetic process"/>
    <property type="evidence" value="ECO:0007669"/>
    <property type="project" value="TreeGrafter"/>
</dbReference>
<evidence type="ECO:0000259" key="6">
    <source>
        <dbReference type="PROSITE" id="PS50075"/>
    </source>
</evidence>
<dbReference type="NCBIfam" id="TIGR02353">
    <property type="entry name" value="NRPS_term_dom"/>
    <property type="match status" value="1"/>
</dbReference>
<comment type="caution">
    <text evidence="7">The sequence shown here is derived from an EMBL/GenBank/DDBJ whole genome shotgun (WGS) entry which is preliminary data.</text>
</comment>
<dbReference type="Pfam" id="PF00501">
    <property type="entry name" value="AMP-binding"/>
    <property type="match status" value="1"/>
</dbReference>
<keyword evidence="5" id="KW-1133">Transmembrane helix</keyword>
<feature type="domain" description="Carrier" evidence="6">
    <location>
        <begin position="506"/>
        <end position="580"/>
    </location>
</feature>
<dbReference type="InterPro" id="IPR045851">
    <property type="entry name" value="AMP-bd_C_sf"/>
</dbReference>
<dbReference type="InterPro" id="IPR042099">
    <property type="entry name" value="ANL_N_sf"/>
</dbReference>
<dbReference type="SUPFAM" id="SSF56801">
    <property type="entry name" value="Acetyl-CoA synthetase-like"/>
    <property type="match status" value="1"/>
</dbReference>
<dbReference type="InterPro" id="IPR020845">
    <property type="entry name" value="AMP-binding_CS"/>
</dbReference>
<keyword evidence="5" id="KW-0812">Transmembrane</keyword>
<dbReference type="PROSITE" id="PS50075">
    <property type="entry name" value="CARRIER"/>
    <property type="match status" value="1"/>
</dbReference>
<evidence type="ECO:0000313" key="7">
    <source>
        <dbReference type="EMBL" id="MBS4183141.1"/>
    </source>
</evidence>
<dbReference type="Gene3D" id="3.40.50.12780">
    <property type="entry name" value="N-terminal domain of ligase-like"/>
    <property type="match status" value="1"/>
</dbReference>
<dbReference type="SMART" id="SM00823">
    <property type="entry name" value="PKS_PP"/>
    <property type="match status" value="1"/>
</dbReference>
<dbReference type="SUPFAM" id="SSF47336">
    <property type="entry name" value="ACP-like"/>
    <property type="match status" value="1"/>
</dbReference>
<feature type="transmembrane region" description="Helical" evidence="5">
    <location>
        <begin position="1107"/>
        <end position="1132"/>
    </location>
</feature>
<dbReference type="CDD" id="cd05930">
    <property type="entry name" value="A_NRPS"/>
    <property type="match status" value="1"/>
</dbReference>
<dbReference type="InterPro" id="IPR020806">
    <property type="entry name" value="PKS_PP-bd"/>
</dbReference>
<dbReference type="PANTHER" id="PTHR45527:SF1">
    <property type="entry name" value="FATTY ACID SYNTHASE"/>
    <property type="match status" value="1"/>
</dbReference>
<sequence>MTTGTGHEQHELARGDRAPAPRTLLDVLDATAAAHPDALALEDPDGTVDYATLVHTVRARADDLARRGVRRGDRVGVRIPSGGRDLYLSILAVLAAGAAYVPVDADDPEERATLVFGEAAVVGVVGAGGVFRDVTGAELPVTDPRATADRPTIDDDAWVIFTSGSTGVPKGVAVTHRNAAAFVDAEARMFLQRAPIGPGDRVLAGLSVAFDASCEEMWLAWGHGACLVPAPRSLVRTGVDLGPWLIAHSITVVSTVPTLAALWPDDALEQVRLVVFGGEACPPELAARIASRDRELWNTYGPTEATVVACGALMDGSAPVRIGLPLDGWDLAVVDESGRRVAPGGVGELVIGGVGLGRYLDPAKDAERYAPFPQLGWDRAYRSGDLVRYEPEGLVFQGRADDQVKLGGRRIELGEVDAALQGLDGVAGGAAVVQRTPAGNQVLVGYVAPAAGTTIDTAAASARLREELPAALVPLLAVVETLPTRTSGKVDRAALPWPLPGATDDVLLPDTVAWIAERWTAVLGVPVTSVDDDFFGHGGGSLTAAQLVSAIRERFPSTTVADVYDHPRIGALADVLDASGAAGAADRRVAPVPPATGFWLTVAGLPVQVLRGLRVLTWTALVAAVLQATTLPFLPTLPWPWLVAAVLVFVTPFGKMALTVALVRALLVGLRPGPHPRGGSVHVRVWLAERIAEAVDGPSTAGAPWISYYARALGARIGRDVDLHALPPVTGMLRIGARASVEPEVDLAGHWVDGDVFRVGHVRIDADAVVHSRTTLLPGAHVGAAAEVEPGSSVAGRVPDGERWAGSPAERVGSARHTREARPASPRRWLVACGVGSVVVAGLPVAGVAMGLVVAAALVGPAPDLGSALLRALVTVPLATVVAGAVYALLVVVAVRLLGIGLHEGRHPVRSRTGWQVWCTERVLDGARTLLFPLYASLVTPVWLRLLGARVGRDTEISTVLLIPALTQIASGAFLADDTMVATYELGGGTVRIGRSKVGRRAFLGNSGMTGAGRSVPREALVAVLSAVPKKAKRGSSWLGSPPVRLRRAAAEFDEERTFRPPLRLKVARGCWELLRLVAPMVSGAIALGVAGTLLALWTAVGVGWTVLLAGPVLVVAGAVAAAVSTVAKWVFVGRTRAREHPLWSSFVWRNEVQDTFVETVARPWFAEQAPGTPALAAWLRSLGARIGRGTWIETYWLPEADLVAIGDGAAVARGTVVQTHLFHDRVMQLDTVHLDAGATLGPHSVVLPAAGIGRGATVAPASLVMRGEQVPAGTLWSGNPIAPWADPPWSGEGSPAAARSDGDGVPAATGRVPGTVVTDRVPD</sequence>
<feature type="region of interest" description="Disordered" evidence="4">
    <location>
        <begin position="1286"/>
        <end position="1324"/>
    </location>
</feature>
<dbReference type="InterPro" id="IPR000873">
    <property type="entry name" value="AMP-dep_synth/lig_dom"/>
</dbReference>
<comment type="similarity">
    <text evidence="1">Belongs to the ATP-dependent AMP-binding enzyme family.</text>
</comment>
<feature type="transmembrane region" description="Helical" evidence="5">
    <location>
        <begin position="878"/>
        <end position="902"/>
    </location>
</feature>
<feature type="transmembrane region" description="Helical" evidence="5">
    <location>
        <begin position="641"/>
        <end position="667"/>
    </location>
</feature>
<dbReference type="PROSITE" id="PS00455">
    <property type="entry name" value="AMP_BINDING"/>
    <property type="match status" value="1"/>
</dbReference>
<accession>A0A942Y969</accession>
<protein>
    <submittedName>
        <fullName evidence="7">Amino acid adenylation domain-containing protein</fullName>
    </submittedName>
</protein>